<dbReference type="KEGG" id="dalk:DSCA_16360"/>
<dbReference type="SUPFAM" id="SSF56281">
    <property type="entry name" value="Metallo-hydrolase/oxidoreductase"/>
    <property type="match status" value="1"/>
</dbReference>
<dbReference type="CDD" id="cd07713">
    <property type="entry name" value="DHPS-like_MBL-fold"/>
    <property type="match status" value="1"/>
</dbReference>
<dbReference type="AlphaFoldDB" id="A0A5K7YF95"/>
<dbReference type="InterPro" id="IPR001279">
    <property type="entry name" value="Metallo-B-lactamas"/>
</dbReference>
<reference evidence="2 3" key="1">
    <citation type="submission" date="2019-11" db="EMBL/GenBank/DDBJ databases">
        <title>Comparative genomics of hydrocarbon-degrading Desulfosarcina strains.</title>
        <authorList>
            <person name="Watanabe M."/>
            <person name="Kojima H."/>
            <person name="Fukui M."/>
        </authorList>
    </citation>
    <scope>NUCLEOTIDE SEQUENCE [LARGE SCALE GENOMIC DNA]</scope>
    <source>
        <strain evidence="2 3">PL12</strain>
    </source>
</reference>
<sequence length="280" mass="31592">MKLTVLVDNNTLIDRYFLAEPGVAFYIEIDDRRVLFDTGYSDVFMKNAAKMGIDVLDVDTVVLSHAHLDHTWGLQHLIQAYAERRFENRPLKCPALVAHPSIFDRRFIPGLGDIGCLVPEETVRQYFELQLSRKPQWLHPDLVFLGEIQRENEFEACDPIGRIRQADTETDDFLLDDSSLAYRSSRGLVIIAGCAHAGICNTVAQAMRVCDDTRLADIIGGFHLLDPTQKQLNKTVEKLAAWEPKTLHACHCTDLKSRLALSRAADLQEVGVGLELNYEN</sequence>
<evidence type="ECO:0000313" key="2">
    <source>
        <dbReference type="EMBL" id="BBO67706.1"/>
    </source>
</evidence>
<feature type="domain" description="Metallo-beta-lactamase" evidence="1">
    <location>
        <begin position="21"/>
        <end position="100"/>
    </location>
</feature>
<dbReference type="PANTHER" id="PTHR13754">
    <property type="entry name" value="METALLO-BETA-LACTAMASE SUPERFAMILY PROTEIN"/>
    <property type="match status" value="1"/>
</dbReference>
<dbReference type="GO" id="GO:0016740">
    <property type="term" value="F:transferase activity"/>
    <property type="evidence" value="ECO:0007669"/>
    <property type="project" value="TreeGrafter"/>
</dbReference>
<organism evidence="2 3">
    <name type="scientific">Desulfosarcina alkanivorans</name>
    <dbReference type="NCBI Taxonomy" id="571177"/>
    <lineage>
        <taxon>Bacteria</taxon>
        <taxon>Pseudomonadati</taxon>
        <taxon>Thermodesulfobacteriota</taxon>
        <taxon>Desulfobacteria</taxon>
        <taxon>Desulfobacterales</taxon>
        <taxon>Desulfosarcinaceae</taxon>
        <taxon>Desulfosarcina</taxon>
    </lineage>
</organism>
<dbReference type="RefSeq" id="WP_155315937.1">
    <property type="nucleotide sequence ID" value="NZ_AP021874.1"/>
</dbReference>
<keyword evidence="3" id="KW-1185">Reference proteome</keyword>
<accession>A0A5K7YF95</accession>
<dbReference type="Proteomes" id="UP000427906">
    <property type="component" value="Chromosome"/>
</dbReference>
<evidence type="ECO:0000313" key="3">
    <source>
        <dbReference type="Proteomes" id="UP000427906"/>
    </source>
</evidence>
<gene>
    <name evidence="2" type="ORF">DSCA_16360</name>
</gene>
<dbReference type="Gene3D" id="3.60.15.10">
    <property type="entry name" value="Ribonuclease Z/Hydroxyacylglutathione hydrolase-like"/>
    <property type="match status" value="1"/>
</dbReference>
<dbReference type="EMBL" id="AP021874">
    <property type="protein sequence ID" value="BBO67706.1"/>
    <property type="molecule type" value="Genomic_DNA"/>
</dbReference>
<dbReference type="InterPro" id="IPR036866">
    <property type="entry name" value="RibonucZ/Hydroxyglut_hydro"/>
</dbReference>
<dbReference type="Pfam" id="PF00753">
    <property type="entry name" value="Lactamase_B"/>
    <property type="match status" value="1"/>
</dbReference>
<dbReference type="InterPro" id="IPR052926">
    <property type="entry name" value="Metallo-beta-lactamase_dom"/>
</dbReference>
<dbReference type="InterPro" id="IPR041712">
    <property type="entry name" value="DHPS-like_MBL-fold"/>
</dbReference>
<dbReference type="OrthoDB" id="9803916at2"/>
<evidence type="ECO:0000259" key="1">
    <source>
        <dbReference type="Pfam" id="PF00753"/>
    </source>
</evidence>
<name>A0A5K7YF95_9BACT</name>
<keyword evidence="2" id="KW-0378">Hydrolase</keyword>
<dbReference type="PANTHER" id="PTHR13754:SF18">
    <property type="entry name" value="7,8-DIHYDROPTERIN-6-METHYL-4-(BETA-D-RIBOFURANOSYL)-AMINOBENZENE-5'-PHOSPHATE SYNTHASE"/>
    <property type="match status" value="1"/>
</dbReference>
<dbReference type="GO" id="GO:0016787">
    <property type="term" value="F:hydrolase activity"/>
    <property type="evidence" value="ECO:0007669"/>
    <property type="project" value="UniProtKB-KW"/>
</dbReference>
<protein>
    <submittedName>
        <fullName evidence="2">MBL fold metallo-hydrolase</fullName>
    </submittedName>
</protein>
<proteinExistence type="predicted"/>